<accession>A0A133Y3E9</accession>
<dbReference type="PATRIC" id="fig|87541.4.peg.448"/>
<proteinExistence type="inferred from homology"/>
<name>A0A133Y3E9_9LACT</name>
<dbReference type="Gene3D" id="1.10.1220.10">
    <property type="entry name" value="Met repressor-like"/>
    <property type="match status" value="1"/>
</dbReference>
<comment type="caution">
    <text evidence="3">The sequence shown here is derived from an EMBL/GenBank/DDBJ whole genome shotgun (WGS) entry which is preliminary data.</text>
</comment>
<dbReference type="Pfam" id="PF04221">
    <property type="entry name" value="RelB"/>
    <property type="match status" value="1"/>
</dbReference>
<dbReference type="InterPro" id="IPR007337">
    <property type="entry name" value="RelB/DinJ"/>
</dbReference>
<evidence type="ECO:0000256" key="1">
    <source>
        <dbReference type="ARBA" id="ARBA00010562"/>
    </source>
</evidence>
<evidence type="ECO:0000256" key="2">
    <source>
        <dbReference type="ARBA" id="ARBA00022649"/>
    </source>
</evidence>
<dbReference type="PANTHER" id="PTHR38781:SF1">
    <property type="entry name" value="ANTITOXIN DINJ-RELATED"/>
    <property type="match status" value="1"/>
</dbReference>
<reference evidence="3 4" key="1">
    <citation type="submission" date="2016-01" db="EMBL/GenBank/DDBJ databases">
        <authorList>
            <person name="Oliw E.H."/>
        </authorList>
    </citation>
    <scope>NUCLEOTIDE SEQUENCE [LARGE SCALE GENOMIC DNA]</scope>
    <source>
        <strain evidence="3 4">KA00635</strain>
    </source>
</reference>
<dbReference type="PANTHER" id="PTHR38781">
    <property type="entry name" value="ANTITOXIN DINJ-RELATED"/>
    <property type="match status" value="1"/>
</dbReference>
<dbReference type="InterPro" id="IPR013321">
    <property type="entry name" value="Arc_rbn_hlx_hlx"/>
</dbReference>
<dbReference type="GO" id="GO:0006351">
    <property type="term" value="P:DNA-templated transcription"/>
    <property type="evidence" value="ECO:0007669"/>
    <property type="project" value="TreeGrafter"/>
</dbReference>
<dbReference type="GO" id="GO:0006355">
    <property type="term" value="P:regulation of DNA-templated transcription"/>
    <property type="evidence" value="ECO:0007669"/>
    <property type="project" value="InterPro"/>
</dbReference>
<dbReference type="NCBIfam" id="TIGR02384">
    <property type="entry name" value="RelB_DinJ"/>
    <property type="match status" value="1"/>
</dbReference>
<organism evidence="3 4">
    <name type="scientific">Aerococcus christensenii</name>
    <dbReference type="NCBI Taxonomy" id="87541"/>
    <lineage>
        <taxon>Bacteria</taxon>
        <taxon>Bacillati</taxon>
        <taxon>Bacillota</taxon>
        <taxon>Bacilli</taxon>
        <taxon>Lactobacillales</taxon>
        <taxon>Aerococcaceae</taxon>
        <taxon>Aerococcus</taxon>
    </lineage>
</organism>
<evidence type="ECO:0000313" key="4">
    <source>
        <dbReference type="Proteomes" id="UP000070422"/>
    </source>
</evidence>
<sequence length="106" mass="11947">MKEGIVMAKTDSVYARVEPEVKEEAEAIFSELGVSVSGAINMFYRQVIQTQGLPFPMTIRRKPLALKGMTQEELDKAIQKGIDDIKKGKVLPSEEVFRKLEEKYGL</sequence>
<gene>
    <name evidence="3" type="ORF">HMPREF3187_00444</name>
</gene>
<protein>
    <submittedName>
        <fullName evidence="3">Addiction module antitoxin, RelB/DinJ family</fullName>
    </submittedName>
</protein>
<dbReference type="EMBL" id="LSCQ01000020">
    <property type="protein sequence ID" value="KXB37728.1"/>
    <property type="molecule type" value="Genomic_DNA"/>
</dbReference>
<comment type="similarity">
    <text evidence="1">Belongs to the RelB/DinJ antitoxin family.</text>
</comment>
<keyword evidence="2" id="KW-1277">Toxin-antitoxin system</keyword>
<dbReference type="AlphaFoldDB" id="A0A133Y3E9"/>
<dbReference type="Proteomes" id="UP000070422">
    <property type="component" value="Unassembled WGS sequence"/>
</dbReference>
<evidence type="ECO:0000313" key="3">
    <source>
        <dbReference type="EMBL" id="KXB37728.1"/>
    </source>
</evidence>